<dbReference type="GO" id="GO:0005524">
    <property type="term" value="F:ATP binding"/>
    <property type="evidence" value="ECO:0007669"/>
    <property type="project" value="InterPro"/>
</dbReference>
<reference evidence="2 3" key="1">
    <citation type="submission" date="2019-10" db="EMBL/GenBank/DDBJ databases">
        <authorList>
            <person name="Palmer J.M."/>
        </authorList>
    </citation>
    <scope>NUCLEOTIDE SEQUENCE [LARGE SCALE GENOMIC DNA]</scope>
    <source>
        <strain evidence="2 3">TWF730</strain>
    </source>
</reference>
<dbReference type="EMBL" id="JAVHNS010000013">
    <property type="protein sequence ID" value="KAK6337267.1"/>
    <property type="molecule type" value="Genomic_DNA"/>
</dbReference>
<protein>
    <recommendedName>
        <fullName evidence="1">AAA+ ATPase domain-containing protein</fullName>
    </recommendedName>
</protein>
<comment type="caution">
    <text evidence="2">The sequence shown here is derived from an EMBL/GenBank/DDBJ whole genome shotgun (WGS) entry which is preliminary data.</text>
</comment>
<evidence type="ECO:0000313" key="3">
    <source>
        <dbReference type="Proteomes" id="UP001373714"/>
    </source>
</evidence>
<dbReference type="CDD" id="cd19481">
    <property type="entry name" value="RecA-like_protease"/>
    <property type="match status" value="1"/>
</dbReference>
<dbReference type="InterPro" id="IPR056599">
    <property type="entry name" value="AAA_lid_fung"/>
</dbReference>
<dbReference type="SMART" id="SM00382">
    <property type="entry name" value="AAA"/>
    <property type="match status" value="1"/>
</dbReference>
<dbReference type="PANTHER" id="PTHR46411:SF4">
    <property type="entry name" value="AAA+ ATPASE DOMAIN-CONTAINING PROTEIN"/>
    <property type="match status" value="1"/>
</dbReference>
<organism evidence="2 3">
    <name type="scientific">Orbilia blumenaviensis</name>
    <dbReference type="NCBI Taxonomy" id="1796055"/>
    <lineage>
        <taxon>Eukaryota</taxon>
        <taxon>Fungi</taxon>
        <taxon>Dikarya</taxon>
        <taxon>Ascomycota</taxon>
        <taxon>Pezizomycotina</taxon>
        <taxon>Orbiliomycetes</taxon>
        <taxon>Orbiliales</taxon>
        <taxon>Orbiliaceae</taxon>
        <taxon>Orbilia</taxon>
    </lineage>
</organism>
<name>A0AAV9U9T3_9PEZI</name>
<dbReference type="AlphaFoldDB" id="A0AAV9U9T3"/>
<feature type="domain" description="AAA+ ATPase" evidence="1">
    <location>
        <begin position="443"/>
        <end position="572"/>
    </location>
</feature>
<evidence type="ECO:0000259" key="1">
    <source>
        <dbReference type="SMART" id="SM00382"/>
    </source>
</evidence>
<dbReference type="InterPro" id="IPR003959">
    <property type="entry name" value="ATPase_AAA_core"/>
</dbReference>
<accession>A0AAV9U9T3</accession>
<evidence type="ECO:0000313" key="2">
    <source>
        <dbReference type="EMBL" id="KAK6337267.1"/>
    </source>
</evidence>
<dbReference type="Pfam" id="PF23232">
    <property type="entry name" value="AAA_lid_13"/>
    <property type="match status" value="1"/>
</dbReference>
<dbReference type="Proteomes" id="UP001373714">
    <property type="component" value="Unassembled WGS sequence"/>
</dbReference>
<dbReference type="InterPro" id="IPR027417">
    <property type="entry name" value="P-loop_NTPase"/>
</dbReference>
<dbReference type="PANTHER" id="PTHR46411">
    <property type="entry name" value="FAMILY ATPASE, PUTATIVE-RELATED"/>
    <property type="match status" value="1"/>
</dbReference>
<proteinExistence type="predicted"/>
<dbReference type="InterPro" id="IPR054289">
    <property type="entry name" value="DUF7025"/>
</dbReference>
<dbReference type="Pfam" id="PF22942">
    <property type="entry name" value="DUF7025"/>
    <property type="match status" value="1"/>
</dbReference>
<dbReference type="Pfam" id="PF00004">
    <property type="entry name" value="AAA"/>
    <property type="match status" value="1"/>
</dbReference>
<dbReference type="Gene3D" id="3.40.50.300">
    <property type="entry name" value="P-loop containing nucleotide triphosphate hydrolases"/>
    <property type="match status" value="1"/>
</dbReference>
<dbReference type="SUPFAM" id="SSF52540">
    <property type="entry name" value="P-loop containing nucleoside triphosphate hydrolases"/>
    <property type="match status" value="1"/>
</dbReference>
<dbReference type="InterPro" id="IPR003593">
    <property type="entry name" value="AAA+_ATPase"/>
</dbReference>
<gene>
    <name evidence="2" type="ORF">TWF730_002673</name>
</gene>
<keyword evidence="3" id="KW-1185">Reference proteome</keyword>
<dbReference type="GO" id="GO:0016887">
    <property type="term" value="F:ATP hydrolysis activity"/>
    <property type="evidence" value="ECO:0007669"/>
    <property type="project" value="InterPro"/>
</dbReference>
<sequence>MQELFSSEEEDSSEIDIVNPDLWGLLKEHLGYYPNHVFRGGPITLFSPYDAFIFNWDDLQNAAAQVPKDEKDKQAREDLKLLLDVISGGSSGDAKLDKYFKARDVCVEQQKVQFDDLWTLFPPGALIYGKPFQGQDQLFIVQDNMVPWPEHDDRPQQLLPWRLKCWTYDWTGEVFRRTSFMLLFEPYDGYRPISALPYFPFEHHPDHDKVKSELVDRGKRFQKLCTAGEGSRLFEYKGDTIFGKKGFSGLIQSDDDDSDTRSKSVWDSIFRSRSEMPLPSAMKSSHIESRVMVDYLSYFQYGPPFARNGVLEPNADTTGCPCSDCHRNEGLTIIYRTHFDTPKAQKQEVWEDEQYMLCPPRVLGYILGDKQWAQLQVSLVKDIPRNDPENAWNSRLRLADNQKTKNLLFDLVRSHSSSTAKNADDADAENRLKVNDFIPGKGYGLVILLYGPPGVGKTSTAETIAIVTRKPLFSISVSDVGTKAKHVESNLSRIFALATSWQAILLIDEADVFLESRGRSPATSTDKNALVSVFLRVLEYYQGIMFLTTNQIAQFDVAIPSRIHVAIQYQSLKPPQMKEIFAGFIKPLADDDLVEDYAEILEWLEEDVYSIGFDGRQIRNIVTTALGLARAELKRGKGKGKLTKVHLKTVINNARAFKADFLVQYDRYISAQEKMIK</sequence>